<dbReference type="EnsemblMetazoa" id="Aqu2.1.12484_001">
    <property type="protein sequence ID" value="Aqu2.1.12484_001"/>
    <property type="gene ID" value="Aqu2.1.12484"/>
</dbReference>
<dbReference type="Pfam" id="PF05729">
    <property type="entry name" value="NACHT"/>
    <property type="match status" value="1"/>
</dbReference>
<dbReference type="eggNOG" id="ENOG502QTJW">
    <property type="taxonomic scope" value="Eukaryota"/>
</dbReference>
<dbReference type="PANTHER" id="PTHR46844:SF1">
    <property type="entry name" value="SLR5058 PROTEIN"/>
    <property type="match status" value="1"/>
</dbReference>
<dbReference type="PANTHER" id="PTHR46844">
    <property type="entry name" value="SLR5058 PROTEIN"/>
    <property type="match status" value="1"/>
</dbReference>
<dbReference type="InParanoid" id="A0A1X7TDQ2"/>
<dbReference type="OrthoDB" id="120976at2759"/>
<dbReference type="Gene3D" id="3.40.50.300">
    <property type="entry name" value="P-loop containing nucleotide triphosphate hydrolases"/>
    <property type="match status" value="1"/>
</dbReference>
<accession>A0A1X7TDQ2</accession>
<dbReference type="CDD" id="cd00009">
    <property type="entry name" value="AAA"/>
    <property type="match status" value="1"/>
</dbReference>
<name>A0A1X7TDQ2_AMPQE</name>
<evidence type="ECO:0000313" key="2">
    <source>
        <dbReference type="EnsemblMetazoa" id="Aqu2.1.12484_001"/>
    </source>
</evidence>
<sequence>MYAKGLIPQQTKEDMLVLGVTDSKKANNLVHVIEQHLESCLTPEKAKQYFIAICLVLINKQHHTLTDIATSMLHQIGQSIPDDATSICSIPDNVQKYADIMKQNYKHQDVVSTDWPPRIGRDFFGRLALVEKQDSCTQTKSAWHLLRGQVDETVKLAENKKISLEDVIEPTDNSLSLRVVIDGPPGIGKTTLCHKMLHMWSNGTLLHQKYDLVLYCPLRNSKIAEATTIADLFEYGRYEVPVVAEWFEKRNGEGLLIIFDGWDELSEQLRQSSLAGSIIYRKQLGDCSTIVTSRSYASALLLKIPNLSRHVQVIGFSEKEISTVIIQAIQKNSEVAQYLIELYINYPCMTDERDEDCNDSDTDTSTDEDICDSLCNQSDENSQLALKLIDDLKVRDDVRSLCYVPLVCSMVILVYCKEGHLPTTLTQLYENFILQTIRRHAKKCDASIKPCTLASLSLLPVQFAKPFQKMCQLAYTNLANTTMTFSSHQLHQQSLNEANYLGLMSTFIDYGEEKYQFLHLSIQEFLAAWWIAKHEGKTEEVFMNHFDDDHFRMCLRFVAGLTHLEHKSYQQCFNKQQLELHCKNILLGYQTYDLHGFCQNLDIVLGRPHYTTDNFDNVAVLLFQLLYEAQNTELCQILAKSIKNQSLCLRSSLSLFDWLCLGYFLKNSKITWNHLHLQNVGDQSLSAFTAGLSSNNSLQTQCKRLEVCLFVSIEDSAHKNE</sequence>
<protein>
    <recommendedName>
        <fullName evidence="1">NACHT domain-containing protein</fullName>
    </recommendedName>
</protein>
<dbReference type="AlphaFoldDB" id="A0A1X7TDQ2"/>
<proteinExistence type="predicted"/>
<dbReference type="PROSITE" id="PS50837">
    <property type="entry name" value="NACHT"/>
    <property type="match status" value="1"/>
</dbReference>
<feature type="domain" description="NACHT" evidence="1">
    <location>
        <begin position="177"/>
        <end position="297"/>
    </location>
</feature>
<evidence type="ECO:0000259" key="1">
    <source>
        <dbReference type="PROSITE" id="PS50837"/>
    </source>
</evidence>
<organism evidence="2">
    <name type="scientific">Amphimedon queenslandica</name>
    <name type="common">Sponge</name>
    <dbReference type="NCBI Taxonomy" id="400682"/>
    <lineage>
        <taxon>Eukaryota</taxon>
        <taxon>Metazoa</taxon>
        <taxon>Porifera</taxon>
        <taxon>Demospongiae</taxon>
        <taxon>Heteroscleromorpha</taxon>
        <taxon>Haplosclerida</taxon>
        <taxon>Niphatidae</taxon>
        <taxon>Amphimedon</taxon>
    </lineage>
</organism>
<dbReference type="InterPro" id="IPR007111">
    <property type="entry name" value="NACHT_NTPase"/>
</dbReference>
<dbReference type="SUPFAM" id="SSF52540">
    <property type="entry name" value="P-loop containing nucleoside triphosphate hydrolases"/>
    <property type="match status" value="1"/>
</dbReference>
<dbReference type="InterPro" id="IPR027417">
    <property type="entry name" value="P-loop_NTPase"/>
</dbReference>
<reference evidence="2" key="1">
    <citation type="submission" date="2017-05" db="UniProtKB">
        <authorList>
            <consortium name="EnsemblMetazoa"/>
        </authorList>
    </citation>
    <scope>IDENTIFICATION</scope>
</reference>